<feature type="domain" description="Histidine kinase" evidence="15">
    <location>
        <begin position="197"/>
        <end position="410"/>
    </location>
</feature>
<accession>A0A315YNQ3</accession>
<dbReference type="Proteomes" id="UP000245720">
    <property type="component" value="Unassembled WGS sequence"/>
</dbReference>
<evidence type="ECO:0000256" key="1">
    <source>
        <dbReference type="ARBA" id="ARBA00000085"/>
    </source>
</evidence>
<keyword evidence="6" id="KW-0808">Transferase</keyword>
<name>A0A315YNQ3_RUMFL</name>
<dbReference type="SUPFAM" id="SSF47384">
    <property type="entry name" value="Homodimeric domain of signal transducing histidine kinase"/>
    <property type="match status" value="1"/>
</dbReference>
<keyword evidence="12" id="KW-0902">Two-component regulatory system</keyword>
<dbReference type="Pfam" id="PF00512">
    <property type="entry name" value="HisKA"/>
    <property type="match status" value="1"/>
</dbReference>
<dbReference type="InterPro" id="IPR003594">
    <property type="entry name" value="HATPase_dom"/>
</dbReference>
<gene>
    <name evidence="16" type="ORF">IE37_01317</name>
</gene>
<evidence type="ECO:0000313" key="16">
    <source>
        <dbReference type="EMBL" id="PWJ13512.1"/>
    </source>
</evidence>
<evidence type="ECO:0000256" key="4">
    <source>
        <dbReference type="ARBA" id="ARBA00022475"/>
    </source>
</evidence>
<dbReference type="PANTHER" id="PTHR45528">
    <property type="entry name" value="SENSOR HISTIDINE KINASE CPXA"/>
    <property type="match status" value="1"/>
</dbReference>
<feature type="transmembrane region" description="Helical" evidence="14">
    <location>
        <begin position="107"/>
        <end position="128"/>
    </location>
</feature>
<evidence type="ECO:0000256" key="9">
    <source>
        <dbReference type="ARBA" id="ARBA00022777"/>
    </source>
</evidence>
<dbReference type="InterPro" id="IPR036097">
    <property type="entry name" value="HisK_dim/P_sf"/>
</dbReference>
<dbReference type="Gene3D" id="1.10.287.130">
    <property type="match status" value="1"/>
</dbReference>
<dbReference type="PROSITE" id="PS50109">
    <property type="entry name" value="HIS_KIN"/>
    <property type="match status" value="1"/>
</dbReference>
<dbReference type="InterPro" id="IPR003661">
    <property type="entry name" value="HisK_dim/P_dom"/>
</dbReference>
<protein>
    <recommendedName>
        <fullName evidence="3">histidine kinase</fullName>
        <ecNumber evidence="3">2.7.13.3</ecNumber>
    </recommendedName>
</protein>
<evidence type="ECO:0000313" key="17">
    <source>
        <dbReference type="Proteomes" id="UP000245720"/>
    </source>
</evidence>
<keyword evidence="4" id="KW-1003">Cell membrane</keyword>
<comment type="caution">
    <text evidence="16">The sequence shown here is derived from an EMBL/GenBank/DDBJ whole genome shotgun (WGS) entry which is preliminary data.</text>
</comment>
<dbReference type="CDD" id="cd00082">
    <property type="entry name" value="HisKA"/>
    <property type="match status" value="1"/>
</dbReference>
<dbReference type="InterPro" id="IPR050398">
    <property type="entry name" value="HssS/ArlS-like"/>
</dbReference>
<dbReference type="GO" id="GO:0005886">
    <property type="term" value="C:plasma membrane"/>
    <property type="evidence" value="ECO:0007669"/>
    <property type="project" value="UniProtKB-SubCell"/>
</dbReference>
<evidence type="ECO:0000256" key="11">
    <source>
        <dbReference type="ARBA" id="ARBA00022989"/>
    </source>
</evidence>
<comment type="catalytic activity">
    <reaction evidence="1">
        <text>ATP + protein L-histidine = ADP + protein N-phospho-L-histidine.</text>
        <dbReference type="EC" id="2.7.13.3"/>
    </reaction>
</comment>
<dbReference type="PANTHER" id="PTHR45528:SF1">
    <property type="entry name" value="SENSOR HISTIDINE KINASE CPXA"/>
    <property type="match status" value="1"/>
</dbReference>
<evidence type="ECO:0000256" key="7">
    <source>
        <dbReference type="ARBA" id="ARBA00022692"/>
    </source>
</evidence>
<dbReference type="EMBL" id="QGDI01000004">
    <property type="protein sequence ID" value="PWJ13512.1"/>
    <property type="molecule type" value="Genomic_DNA"/>
</dbReference>
<dbReference type="RefSeq" id="WP_109726135.1">
    <property type="nucleotide sequence ID" value="NZ_QGDI01000004.1"/>
</dbReference>
<dbReference type="GO" id="GO:0000155">
    <property type="term" value="F:phosphorelay sensor kinase activity"/>
    <property type="evidence" value="ECO:0007669"/>
    <property type="project" value="InterPro"/>
</dbReference>
<dbReference type="InterPro" id="IPR004358">
    <property type="entry name" value="Sig_transdc_His_kin-like_C"/>
</dbReference>
<sequence>MKGFNRIIAAAVIIMAAVIIILDAVMLKSEKLSQPLYKVEVSRIERELSQGAQVSAGDYPHITGIYSYDGSPDFYSSDGEYLIREINGQLWRIDYTDSEPHSSGRTFVLMNVFLAAFAAAVIGILLYIRRSIIKPFNEISELPEKLSKGNLTIPLKEKKSRYFGRFIWGLDMLRQELEQSRQRELEYARNEKTFLLSLSHDIKTPLAAIKLYAKALSKGIYTTADKQRSAADSIDGKADEIEGIVKELSANLSSDFMDFDVRSGEFYLSEVMDEIKNYYTDKLSVTRTEFNIEKYSDCMLSGDPDRLVEVLQNIMENAVKYGDGRSISVSFSEEEDCRLITVANTGCTLPEEELPHIFDSFWRGSNTGSQSGSGLGLYICRRLMALMNGDIYADTALDTMKVTVVCRKPE</sequence>
<dbReference type="EC" id="2.7.13.3" evidence="3"/>
<dbReference type="SMART" id="SM00388">
    <property type="entry name" value="HisKA"/>
    <property type="match status" value="1"/>
</dbReference>
<keyword evidence="9 16" id="KW-0418">Kinase</keyword>
<keyword evidence="8" id="KW-0547">Nucleotide-binding</keyword>
<keyword evidence="7 14" id="KW-0812">Transmembrane</keyword>
<feature type="transmembrane region" description="Helical" evidence="14">
    <location>
        <begin position="7"/>
        <end position="27"/>
    </location>
</feature>
<dbReference type="Gene3D" id="6.10.340.10">
    <property type="match status" value="1"/>
</dbReference>
<evidence type="ECO:0000256" key="10">
    <source>
        <dbReference type="ARBA" id="ARBA00022840"/>
    </source>
</evidence>
<evidence type="ECO:0000256" key="12">
    <source>
        <dbReference type="ARBA" id="ARBA00023012"/>
    </source>
</evidence>
<comment type="subcellular location">
    <subcellularLocation>
        <location evidence="2">Cell membrane</location>
        <topology evidence="2">Multi-pass membrane protein</topology>
    </subcellularLocation>
</comment>
<evidence type="ECO:0000256" key="6">
    <source>
        <dbReference type="ARBA" id="ARBA00022679"/>
    </source>
</evidence>
<dbReference type="SUPFAM" id="SSF55874">
    <property type="entry name" value="ATPase domain of HSP90 chaperone/DNA topoisomerase II/histidine kinase"/>
    <property type="match status" value="1"/>
</dbReference>
<dbReference type="PRINTS" id="PR00344">
    <property type="entry name" value="BCTRLSENSOR"/>
</dbReference>
<dbReference type="Pfam" id="PF02518">
    <property type="entry name" value="HATPase_c"/>
    <property type="match status" value="1"/>
</dbReference>
<dbReference type="CDD" id="cd00075">
    <property type="entry name" value="HATPase"/>
    <property type="match status" value="1"/>
</dbReference>
<evidence type="ECO:0000256" key="14">
    <source>
        <dbReference type="SAM" id="Phobius"/>
    </source>
</evidence>
<dbReference type="GO" id="GO:0005524">
    <property type="term" value="F:ATP binding"/>
    <property type="evidence" value="ECO:0007669"/>
    <property type="project" value="UniProtKB-KW"/>
</dbReference>
<evidence type="ECO:0000256" key="13">
    <source>
        <dbReference type="ARBA" id="ARBA00023136"/>
    </source>
</evidence>
<evidence type="ECO:0000259" key="15">
    <source>
        <dbReference type="PROSITE" id="PS50109"/>
    </source>
</evidence>
<evidence type="ECO:0000256" key="8">
    <source>
        <dbReference type="ARBA" id="ARBA00022741"/>
    </source>
</evidence>
<organism evidence="16 17">
    <name type="scientific">Ruminococcus flavefaciens</name>
    <dbReference type="NCBI Taxonomy" id="1265"/>
    <lineage>
        <taxon>Bacteria</taxon>
        <taxon>Bacillati</taxon>
        <taxon>Bacillota</taxon>
        <taxon>Clostridia</taxon>
        <taxon>Eubacteriales</taxon>
        <taxon>Oscillospiraceae</taxon>
        <taxon>Ruminococcus</taxon>
    </lineage>
</organism>
<keyword evidence="5" id="KW-0597">Phosphoprotein</keyword>
<dbReference type="InterPro" id="IPR036890">
    <property type="entry name" value="HATPase_C_sf"/>
</dbReference>
<keyword evidence="13 14" id="KW-0472">Membrane</keyword>
<reference evidence="16 17" key="1">
    <citation type="submission" date="2018-05" db="EMBL/GenBank/DDBJ databases">
        <title>The Hungate 1000. A catalogue of reference genomes from the rumen microbiome.</title>
        <authorList>
            <person name="Kelly W."/>
        </authorList>
    </citation>
    <scope>NUCLEOTIDE SEQUENCE [LARGE SCALE GENOMIC DNA]</scope>
    <source>
        <strain evidence="16 17">SAb67</strain>
    </source>
</reference>
<dbReference type="SMART" id="SM00387">
    <property type="entry name" value="HATPase_c"/>
    <property type="match status" value="1"/>
</dbReference>
<evidence type="ECO:0000256" key="3">
    <source>
        <dbReference type="ARBA" id="ARBA00012438"/>
    </source>
</evidence>
<dbReference type="OrthoDB" id="9780718at2"/>
<keyword evidence="10" id="KW-0067">ATP-binding</keyword>
<dbReference type="AlphaFoldDB" id="A0A315YNQ3"/>
<keyword evidence="11 14" id="KW-1133">Transmembrane helix</keyword>
<dbReference type="Gene3D" id="3.30.565.10">
    <property type="entry name" value="Histidine kinase-like ATPase, C-terminal domain"/>
    <property type="match status" value="1"/>
</dbReference>
<evidence type="ECO:0000256" key="2">
    <source>
        <dbReference type="ARBA" id="ARBA00004651"/>
    </source>
</evidence>
<dbReference type="InterPro" id="IPR005467">
    <property type="entry name" value="His_kinase_dom"/>
</dbReference>
<proteinExistence type="predicted"/>
<evidence type="ECO:0000256" key="5">
    <source>
        <dbReference type="ARBA" id="ARBA00022553"/>
    </source>
</evidence>